<dbReference type="EMBL" id="JAWRVE010000049">
    <property type="protein sequence ID" value="KAL1867671.1"/>
    <property type="molecule type" value="Genomic_DNA"/>
</dbReference>
<dbReference type="Proteomes" id="UP001583177">
    <property type="component" value="Unassembled WGS sequence"/>
</dbReference>
<protein>
    <recommendedName>
        <fullName evidence="1">N-acetyltransferase domain-containing protein</fullName>
    </recommendedName>
</protein>
<name>A0ABR3WW60_9PEZI</name>
<dbReference type="InterPro" id="IPR016181">
    <property type="entry name" value="Acyl_CoA_acyltransferase"/>
</dbReference>
<comment type="caution">
    <text evidence="2">The sequence shown here is derived from an EMBL/GenBank/DDBJ whole genome shotgun (WGS) entry which is preliminary data.</text>
</comment>
<proteinExistence type="predicted"/>
<dbReference type="SUPFAM" id="SSF55729">
    <property type="entry name" value="Acyl-CoA N-acyltransferases (Nat)"/>
    <property type="match status" value="1"/>
</dbReference>
<dbReference type="Gene3D" id="3.40.630.30">
    <property type="match status" value="1"/>
</dbReference>
<gene>
    <name evidence="2" type="ORF">Daus18300_006226</name>
</gene>
<reference evidence="2 3" key="1">
    <citation type="journal article" date="2024" name="IMA Fungus">
        <title>IMA Genome - F19 : A genome assembly and annotation guide to empower mycologists, including annotated draft genome sequences of Ceratocystis pirilliformis, Diaporthe australafricana, Fusarium ophioides, Paecilomyces lecythidis, and Sporothrix stenoceras.</title>
        <authorList>
            <person name="Aylward J."/>
            <person name="Wilson A.M."/>
            <person name="Visagie C.M."/>
            <person name="Spraker J."/>
            <person name="Barnes I."/>
            <person name="Buitendag C."/>
            <person name="Ceriani C."/>
            <person name="Del Mar Angel L."/>
            <person name="du Plessis D."/>
            <person name="Fuchs T."/>
            <person name="Gasser K."/>
            <person name="Kramer D."/>
            <person name="Li W."/>
            <person name="Munsamy K."/>
            <person name="Piso A."/>
            <person name="Price J.L."/>
            <person name="Sonnekus B."/>
            <person name="Thomas C."/>
            <person name="van der Nest A."/>
            <person name="van Dijk A."/>
            <person name="van Heerden A."/>
            <person name="van Vuuren N."/>
            <person name="Yilmaz N."/>
            <person name="Duong T.A."/>
            <person name="van der Merwe N.A."/>
            <person name="Wingfield M.J."/>
            <person name="Wingfield B.D."/>
        </authorList>
    </citation>
    <scope>NUCLEOTIDE SEQUENCE [LARGE SCALE GENOMIC DNA]</scope>
    <source>
        <strain evidence="2 3">CMW 18300</strain>
    </source>
</reference>
<dbReference type="PANTHER" id="PTHR42791">
    <property type="entry name" value="GNAT FAMILY ACETYLTRANSFERASE"/>
    <property type="match status" value="1"/>
</dbReference>
<evidence type="ECO:0000313" key="2">
    <source>
        <dbReference type="EMBL" id="KAL1867671.1"/>
    </source>
</evidence>
<accession>A0ABR3WW60</accession>
<keyword evidence="3" id="KW-1185">Reference proteome</keyword>
<dbReference type="InterPro" id="IPR000182">
    <property type="entry name" value="GNAT_dom"/>
</dbReference>
<feature type="domain" description="N-acetyltransferase" evidence="1">
    <location>
        <begin position="143"/>
        <end position="207"/>
    </location>
</feature>
<sequence>MSSATSKAPTPRLRVRRATPDDAATIAKIHFEAFGPGVMTRLMHPGGVTEGAREAFAGSLFPPPEQAADPSREVFVMVAELLPDVDEGSGDQGPVIVVYAKWQLVKEAQPREKWEGVDELTDEQLGEGADASVYNVFIGGMHQMKQRWMKGDPCLHLGILAATPNYPRLGAGTALLKWGCELADRENKTAWLEASPGGYPLYRRFGFEDVDVQDLKVTEMWGPVRSEGEDWGAGNAVALAGELPEGSFRTPMMRRLPKTS</sequence>
<evidence type="ECO:0000313" key="3">
    <source>
        <dbReference type="Proteomes" id="UP001583177"/>
    </source>
</evidence>
<organism evidence="2 3">
    <name type="scientific">Diaporthe australafricana</name>
    <dbReference type="NCBI Taxonomy" id="127596"/>
    <lineage>
        <taxon>Eukaryota</taxon>
        <taxon>Fungi</taxon>
        <taxon>Dikarya</taxon>
        <taxon>Ascomycota</taxon>
        <taxon>Pezizomycotina</taxon>
        <taxon>Sordariomycetes</taxon>
        <taxon>Sordariomycetidae</taxon>
        <taxon>Diaporthales</taxon>
        <taxon>Diaporthaceae</taxon>
        <taxon>Diaporthe</taxon>
    </lineage>
</organism>
<dbReference type="PANTHER" id="PTHR42791:SF17">
    <property type="entry name" value="ACETYLTRANSFERASE, GNAT FAMILY FAMILY (AFU_ORTHOLOGUE AFUA_8G05690)"/>
    <property type="match status" value="1"/>
</dbReference>
<dbReference type="Pfam" id="PF00583">
    <property type="entry name" value="Acetyltransf_1"/>
    <property type="match status" value="1"/>
</dbReference>
<dbReference type="InterPro" id="IPR052523">
    <property type="entry name" value="Trichothecene_AcTrans"/>
</dbReference>
<evidence type="ECO:0000259" key="1">
    <source>
        <dbReference type="Pfam" id="PF00583"/>
    </source>
</evidence>